<dbReference type="InterPro" id="IPR029058">
    <property type="entry name" value="AB_hydrolase_fold"/>
</dbReference>
<proteinExistence type="predicted"/>
<sequence>MHRNFALAILSAGLGLCASALAEEEPPSLESLHIDPDRISVMGVSSGGYMATQLAVAYPEVFSGLGVFAAGPWGCSQGELSRALRQCMAIGRGLPSLAELDARLEDYRRRDLLGEANALAKQRVYLWQGEDDEVVQPQLGAALARQYSRWLTDSDSQLKLELAEGANHGWPVARERIDDPALLVNCRAKGAPYLLDCGSDGAGRALGWLYGDLAAPSEERQGNLREFDQEPFDDGLAERGYLYVPESCAQGKECGLVMALHGCRMSSEQIGEQFVRNSGLDAWADTNRLVVIYPQATPSLPNPLGCWDWWGYEESMWQPSPLHDSRDGEQLGALMRMIRQLAGLSGNVSADNVSADHASDAEGSAQ</sequence>
<feature type="chain" id="PRO_5023125539" evidence="3">
    <location>
        <begin position="23"/>
        <end position="366"/>
    </location>
</feature>
<dbReference type="EMBL" id="CP042382">
    <property type="protein sequence ID" value="QEA38487.1"/>
    <property type="molecule type" value="Genomic_DNA"/>
</dbReference>
<organism evidence="5 6">
    <name type="scientific">Pistricoccus aurantiacus</name>
    <dbReference type="NCBI Taxonomy" id="1883414"/>
    <lineage>
        <taxon>Bacteria</taxon>
        <taxon>Pseudomonadati</taxon>
        <taxon>Pseudomonadota</taxon>
        <taxon>Gammaproteobacteria</taxon>
        <taxon>Oceanospirillales</taxon>
        <taxon>Halomonadaceae</taxon>
        <taxon>Pistricoccus</taxon>
    </lineage>
</organism>
<dbReference type="InterPro" id="IPR050955">
    <property type="entry name" value="Plant_Biomass_Hydrol_Est"/>
</dbReference>
<dbReference type="Pfam" id="PF00326">
    <property type="entry name" value="Peptidase_S9"/>
    <property type="match status" value="1"/>
</dbReference>
<dbReference type="RefSeq" id="WP_147183552.1">
    <property type="nucleotide sequence ID" value="NZ_CP042382.1"/>
</dbReference>
<evidence type="ECO:0000313" key="5">
    <source>
        <dbReference type="EMBL" id="QEA38487.1"/>
    </source>
</evidence>
<dbReference type="Proteomes" id="UP000321272">
    <property type="component" value="Chromosome"/>
</dbReference>
<dbReference type="OrthoDB" id="505233at2"/>
<keyword evidence="2" id="KW-0378">Hydrolase</keyword>
<dbReference type="PANTHER" id="PTHR43037:SF5">
    <property type="entry name" value="FERULOYL ESTERASE"/>
    <property type="match status" value="1"/>
</dbReference>
<feature type="signal peptide" evidence="3">
    <location>
        <begin position="1"/>
        <end position="22"/>
    </location>
</feature>
<dbReference type="PANTHER" id="PTHR43037">
    <property type="entry name" value="UNNAMED PRODUCT-RELATED"/>
    <property type="match status" value="1"/>
</dbReference>
<dbReference type="GO" id="GO:0006508">
    <property type="term" value="P:proteolysis"/>
    <property type="evidence" value="ECO:0007669"/>
    <property type="project" value="InterPro"/>
</dbReference>
<evidence type="ECO:0000256" key="2">
    <source>
        <dbReference type="ARBA" id="ARBA00022801"/>
    </source>
</evidence>
<reference evidence="5 6" key="1">
    <citation type="submission" date="2019-06" db="EMBL/GenBank/DDBJ databases">
        <title>Genome analyses of bacteria isolated from kimchi.</title>
        <authorList>
            <person name="Lee S."/>
            <person name="Ahn S."/>
            <person name="Roh S."/>
        </authorList>
    </citation>
    <scope>NUCLEOTIDE SEQUENCE [LARGE SCALE GENOMIC DNA]</scope>
    <source>
        <strain evidence="5 6">CBA4606</strain>
    </source>
</reference>
<dbReference type="KEGG" id="paur:FGL86_04920"/>
<evidence type="ECO:0000256" key="1">
    <source>
        <dbReference type="ARBA" id="ARBA00022729"/>
    </source>
</evidence>
<dbReference type="AlphaFoldDB" id="A0A5B8SRD1"/>
<dbReference type="InterPro" id="IPR001375">
    <property type="entry name" value="Peptidase_S9_cat"/>
</dbReference>
<gene>
    <name evidence="5" type="ORF">FGL86_04920</name>
</gene>
<keyword evidence="1 3" id="KW-0732">Signal</keyword>
<name>A0A5B8SRD1_9GAMM</name>
<dbReference type="Gene3D" id="3.40.50.1820">
    <property type="entry name" value="alpha/beta hydrolase"/>
    <property type="match status" value="2"/>
</dbReference>
<feature type="domain" description="Peptidase S9 prolyl oligopeptidase catalytic" evidence="4">
    <location>
        <begin position="33"/>
        <end position="178"/>
    </location>
</feature>
<protein>
    <submittedName>
        <fullName evidence="5">Prolyl oligopeptidase family serine peptidase</fullName>
    </submittedName>
</protein>
<accession>A0A5B8SRD1</accession>
<evidence type="ECO:0000313" key="6">
    <source>
        <dbReference type="Proteomes" id="UP000321272"/>
    </source>
</evidence>
<keyword evidence="6" id="KW-1185">Reference proteome</keyword>
<evidence type="ECO:0000256" key="3">
    <source>
        <dbReference type="SAM" id="SignalP"/>
    </source>
</evidence>
<dbReference type="SUPFAM" id="SSF53474">
    <property type="entry name" value="alpha/beta-Hydrolases"/>
    <property type="match status" value="1"/>
</dbReference>
<dbReference type="GO" id="GO:0008236">
    <property type="term" value="F:serine-type peptidase activity"/>
    <property type="evidence" value="ECO:0007669"/>
    <property type="project" value="InterPro"/>
</dbReference>
<evidence type="ECO:0000259" key="4">
    <source>
        <dbReference type="Pfam" id="PF00326"/>
    </source>
</evidence>